<dbReference type="AlphaFoldDB" id="A0A6H2C6E2"/>
<organism evidence="2 3">
    <name type="scientific">Dolichospermum flos-aquae CCAP 1403/13F</name>
    <dbReference type="NCBI Taxonomy" id="315271"/>
    <lineage>
        <taxon>Bacteria</taxon>
        <taxon>Bacillati</taxon>
        <taxon>Cyanobacteriota</taxon>
        <taxon>Cyanophyceae</taxon>
        <taxon>Nostocales</taxon>
        <taxon>Aphanizomenonaceae</taxon>
        <taxon>Dolichospermum</taxon>
    </lineage>
</organism>
<accession>A0A6H2C6E2</accession>
<dbReference type="Gene3D" id="3.40.50.300">
    <property type="entry name" value="P-loop containing nucleotide triphosphate hydrolases"/>
    <property type="match status" value="1"/>
</dbReference>
<dbReference type="KEGG" id="dfs:HGD76_22370"/>
<sequence>MLPTYNVVILGPSGSGKTVFLGSMYHKLSTQGESGFFLAVDDAQRIILNQIYTEVATGKKWPESTQFVNGISNWKFTCKIQTQKGIYSACQFQYTDYSGEILTEGKDDRTQVEKFGETIKNADVLLGLIDGSRLLSYIKGEESGNIWVTKELANVLNLMQNTNESIHFIISKWDLIEDEYTLEEVKNHLLEIEQFRNIIMTRSNNNGNDKGVIRLIPVSSVGKGFAEQQTDGSMKKTGKLPKPYNIELPIACILPDKLQEELRKMINEEKKKSEEQVQEVKANLTLWDRLKKYFGKTTKTILEIVTPKLPPKFQFFSKEILTDIIDFIDQELQTSVYDKEIAAKERTEQLRNKKIEALAKIDNEKTALEYSTRCFLSLVDKLEYEHPDSKLTN</sequence>
<name>A0A6H2C6E2_DOLFA</name>
<evidence type="ECO:0000313" key="2">
    <source>
        <dbReference type="EMBL" id="QJB46519.1"/>
    </source>
</evidence>
<proteinExistence type="predicted"/>
<evidence type="ECO:0000259" key="1">
    <source>
        <dbReference type="Pfam" id="PF19975"/>
    </source>
</evidence>
<dbReference type="Pfam" id="PF19975">
    <property type="entry name" value="DO-GTPase1"/>
    <property type="match status" value="1"/>
</dbReference>
<dbReference type="EMBL" id="CP051206">
    <property type="protein sequence ID" value="QJB46519.1"/>
    <property type="molecule type" value="Genomic_DNA"/>
</dbReference>
<dbReference type="InterPro" id="IPR027417">
    <property type="entry name" value="P-loop_NTPase"/>
</dbReference>
<protein>
    <recommendedName>
        <fullName evidence="1">Double-GTPase 1 domain-containing protein</fullName>
    </recommendedName>
</protein>
<reference evidence="2 3" key="1">
    <citation type="submission" date="2020-04" db="EMBL/GenBank/DDBJ databases">
        <title>Genome-Wide Identification of 5-Methylcytosine Sites in Bacterial Genomes By High-Throughput Sequencing of MspJI Restriction Fragments.</title>
        <authorList>
            <person name="Wu V."/>
        </authorList>
    </citation>
    <scope>NUCLEOTIDE SEQUENCE [LARGE SCALE GENOMIC DNA]</scope>
    <source>
        <strain evidence="2 3">CCAP 1403/13f</strain>
    </source>
</reference>
<dbReference type="RefSeq" id="WP_168697072.1">
    <property type="nucleotide sequence ID" value="NZ_CP051206.1"/>
</dbReference>
<dbReference type="SUPFAM" id="SSF52540">
    <property type="entry name" value="P-loop containing nucleoside triphosphate hydrolases"/>
    <property type="match status" value="1"/>
</dbReference>
<dbReference type="InterPro" id="IPR045530">
    <property type="entry name" value="DO-GTPase1"/>
</dbReference>
<reference evidence="2 3" key="2">
    <citation type="submission" date="2020-04" db="EMBL/GenBank/DDBJ databases">
        <authorList>
            <person name="Fomenkov A."/>
            <person name="Anton B.P."/>
            <person name="Roberts R.J."/>
        </authorList>
    </citation>
    <scope>NUCLEOTIDE SEQUENCE [LARGE SCALE GENOMIC DNA]</scope>
    <source>
        <strain evidence="2 3">CCAP 1403/13f</strain>
    </source>
</reference>
<gene>
    <name evidence="2" type="ORF">HGD76_22370</name>
</gene>
<evidence type="ECO:0000313" key="3">
    <source>
        <dbReference type="Proteomes" id="UP000502433"/>
    </source>
</evidence>
<dbReference type="Proteomes" id="UP000502433">
    <property type="component" value="Chromosome"/>
</dbReference>
<feature type="domain" description="Double-GTPase 1" evidence="1">
    <location>
        <begin position="8"/>
        <end position="133"/>
    </location>
</feature>